<dbReference type="InterPro" id="IPR005119">
    <property type="entry name" value="LysR_subst-bd"/>
</dbReference>
<reference evidence="6 8" key="1">
    <citation type="submission" date="2019-07" db="EMBL/GenBank/DDBJ databases">
        <title>Whole genome shotgun sequence of Halomonas pacifica NBRC 102220.</title>
        <authorList>
            <person name="Hosoyama A."/>
            <person name="Uohara A."/>
            <person name="Ohji S."/>
            <person name="Ichikawa N."/>
        </authorList>
    </citation>
    <scope>NUCLEOTIDE SEQUENCE [LARGE SCALE GENOMIC DNA]</scope>
    <source>
        <strain evidence="6 8">NBRC 102220</strain>
    </source>
</reference>
<evidence type="ECO:0000259" key="5">
    <source>
        <dbReference type="PROSITE" id="PS50931"/>
    </source>
</evidence>
<comment type="similarity">
    <text evidence="1">Belongs to the LysR transcriptional regulatory family.</text>
</comment>
<dbReference type="Pfam" id="PF00126">
    <property type="entry name" value="HTH_1"/>
    <property type="match status" value="1"/>
</dbReference>
<dbReference type="Gene3D" id="3.40.190.10">
    <property type="entry name" value="Periplasmic binding protein-like II"/>
    <property type="match status" value="2"/>
</dbReference>
<dbReference type="Pfam" id="PF03466">
    <property type="entry name" value="LysR_substrate"/>
    <property type="match status" value="1"/>
</dbReference>
<organism evidence="6 8">
    <name type="scientific">Bisbaumannia pacifica</name>
    <dbReference type="NCBI Taxonomy" id="77098"/>
    <lineage>
        <taxon>Bacteria</taxon>
        <taxon>Pseudomonadati</taxon>
        <taxon>Pseudomonadota</taxon>
        <taxon>Gammaproteobacteria</taxon>
        <taxon>Oceanospirillales</taxon>
        <taxon>Halomonadaceae</taxon>
        <taxon>Bisbaumannia</taxon>
    </lineage>
</organism>
<dbReference type="AlphaFoldDB" id="A0A510X6P3"/>
<dbReference type="InterPro" id="IPR036388">
    <property type="entry name" value="WH-like_DNA-bd_sf"/>
</dbReference>
<reference evidence="7 9" key="2">
    <citation type="submission" date="2020-12" db="EMBL/GenBank/DDBJ databases">
        <title>Draft genome sequence of Halomonas pacifica strain CARE-V15.</title>
        <authorList>
            <person name="Vignesh N."/>
            <person name="Thabitha A."/>
            <person name="Saravanan R."/>
            <person name="Manigandan V."/>
        </authorList>
    </citation>
    <scope>NUCLEOTIDE SEQUENCE [LARGE SCALE GENOMIC DNA]</scope>
    <source>
        <strain evidence="7 9">CARE-V15</strain>
    </source>
</reference>
<evidence type="ECO:0000313" key="8">
    <source>
        <dbReference type="Proteomes" id="UP000321275"/>
    </source>
</evidence>
<dbReference type="PRINTS" id="PR00039">
    <property type="entry name" value="HTHLYSR"/>
</dbReference>
<evidence type="ECO:0000313" key="7">
    <source>
        <dbReference type="EMBL" id="MBH8580361.1"/>
    </source>
</evidence>
<dbReference type="InterPro" id="IPR036390">
    <property type="entry name" value="WH_DNA-bd_sf"/>
</dbReference>
<dbReference type="PANTHER" id="PTHR30346">
    <property type="entry name" value="TRANSCRIPTIONAL DUAL REGULATOR HCAR-RELATED"/>
    <property type="match status" value="1"/>
</dbReference>
<evidence type="ECO:0000256" key="1">
    <source>
        <dbReference type="ARBA" id="ARBA00009437"/>
    </source>
</evidence>
<dbReference type="EMBL" id="JAEDAF010000007">
    <property type="protein sequence ID" value="MBH8580361.1"/>
    <property type="molecule type" value="Genomic_DNA"/>
</dbReference>
<name>A0A510X6P3_9GAMM</name>
<dbReference type="Proteomes" id="UP000321275">
    <property type="component" value="Unassembled WGS sequence"/>
</dbReference>
<sequence>MDIKKLKYFLAVVDAGSITAAARRIPVAQPALTRQIRLLEERVGARLFERDRKGVSLTRAGRFLYDNGRRLVAELDSVAKKTRAISDGFSDSLAIGITTIHPYIPSISSLISRFRAQNPSIRLTLESMLSGPQKKAILDGGIDAGILFTEREEDPRLAYLPIASYRMAVIVSRRHPLTEASPHSLRAFAEAPFIRFSRDSTPGSYDRVDRCFRRAGIVPNTVQECHDDITIRSLVATGMGYAIMPSIMVRGESDLVAYELEDLPISSQLMLAWRKGGDSKAVDALCRMVDAPGNIMATPPEDGRA</sequence>
<accession>A0A510X6P3</accession>
<evidence type="ECO:0000256" key="4">
    <source>
        <dbReference type="ARBA" id="ARBA00023163"/>
    </source>
</evidence>
<comment type="caution">
    <text evidence="6">The sequence shown here is derived from an EMBL/GenBank/DDBJ whole genome shotgun (WGS) entry which is preliminary data.</text>
</comment>
<gene>
    <name evidence="6" type="ORF">HPA02_13670</name>
    <name evidence="7" type="ORF">I7V36_09680</name>
</gene>
<dbReference type="SUPFAM" id="SSF46785">
    <property type="entry name" value="Winged helix' DNA-binding domain"/>
    <property type="match status" value="1"/>
</dbReference>
<feature type="domain" description="HTH lysR-type" evidence="5">
    <location>
        <begin position="1"/>
        <end position="58"/>
    </location>
</feature>
<dbReference type="EMBL" id="BJUK01000011">
    <property type="protein sequence ID" value="GEK47084.1"/>
    <property type="molecule type" value="Genomic_DNA"/>
</dbReference>
<keyword evidence="4" id="KW-0804">Transcription</keyword>
<evidence type="ECO:0000313" key="6">
    <source>
        <dbReference type="EMBL" id="GEK47084.1"/>
    </source>
</evidence>
<evidence type="ECO:0000256" key="2">
    <source>
        <dbReference type="ARBA" id="ARBA00023015"/>
    </source>
</evidence>
<dbReference type="GO" id="GO:0003700">
    <property type="term" value="F:DNA-binding transcription factor activity"/>
    <property type="evidence" value="ECO:0007669"/>
    <property type="project" value="InterPro"/>
</dbReference>
<keyword evidence="8" id="KW-1185">Reference proteome</keyword>
<dbReference type="FunFam" id="1.10.10.10:FF:000001">
    <property type="entry name" value="LysR family transcriptional regulator"/>
    <property type="match status" value="1"/>
</dbReference>
<evidence type="ECO:0000313" key="9">
    <source>
        <dbReference type="Proteomes" id="UP000651738"/>
    </source>
</evidence>
<proteinExistence type="inferred from homology"/>
<dbReference type="GO" id="GO:0032993">
    <property type="term" value="C:protein-DNA complex"/>
    <property type="evidence" value="ECO:0007669"/>
    <property type="project" value="TreeGrafter"/>
</dbReference>
<dbReference type="SUPFAM" id="SSF53850">
    <property type="entry name" value="Periplasmic binding protein-like II"/>
    <property type="match status" value="1"/>
</dbReference>
<keyword evidence="2" id="KW-0805">Transcription regulation</keyword>
<dbReference type="OrthoDB" id="646694at2"/>
<dbReference type="PROSITE" id="PS50931">
    <property type="entry name" value="HTH_LYSR"/>
    <property type="match status" value="1"/>
</dbReference>
<evidence type="ECO:0000256" key="3">
    <source>
        <dbReference type="ARBA" id="ARBA00023125"/>
    </source>
</evidence>
<dbReference type="PANTHER" id="PTHR30346:SF17">
    <property type="entry name" value="LYSR FAMILY TRANSCRIPTIONAL REGULATOR"/>
    <property type="match status" value="1"/>
</dbReference>
<dbReference type="Gene3D" id="1.10.10.10">
    <property type="entry name" value="Winged helix-like DNA-binding domain superfamily/Winged helix DNA-binding domain"/>
    <property type="match status" value="1"/>
</dbReference>
<dbReference type="GO" id="GO:0003677">
    <property type="term" value="F:DNA binding"/>
    <property type="evidence" value="ECO:0007669"/>
    <property type="project" value="UniProtKB-KW"/>
</dbReference>
<dbReference type="CDD" id="cd08414">
    <property type="entry name" value="PBP2_LTTR_aromatics_like"/>
    <property type="match status" value="1"/>
</dbReference>
<dbReference type="RefSeq" id="WP_146802346.1">
    <property type="nucleotide sequence ID" value="NZ_BJUK01000011.1"/>
</dbReference>
<protein>
    <submittedName>
        <fullName evidence="6 7">Transcriptional regulator</fullName>
    </submittedName>
</protein>
<keyword evidence="3" id="KW-0238">DNA-binding</keyword>
<dbReference type="InterPro" id="IPR000847">
    <property type="entry name" value="LysR_HTH_N"/>
</dbReference>
<dbReference type="Proteomes" id="UP000651738">
    <property type="component" value="Unassembled WGS sequence"/>
</dbReference>